<dbReference type="EMBL" id="JACPNR010000002">
    <property type="protein sequence ID" value="MBI2677257.1"/>
    <property type="molecule type" value="Genomic_DNA"/>
</dbReference>
<dbReference type="InterPro" id="IPR036597">
    <property type="entry name" value="Fido-like_dom_sf"/>
</dbReference>
<dbReference type="Pfam" id="PF02661">
    <property type="entry name" value="Fic"/>
    <property type="match status" value="1"/>
</dbReference>
<dbReference type="Proteomes" id="UP000779809">
    <property type="component" value="Unassembled WGS sequence"/>
</dbReference>
<name>A0A932A6D7_9BACT</name>
<dbReference type="AlphaFoldDB" id="A0A932A6D7"/>
<evidence type="ECO:0000313" key="3">
    <source>
        <dbReference type="Proteomes" id="UP000779809"/>
    </source>
</evidence>
<dbReference type="PANTHER" id="PTHR39426:SF1">
    <property type="entry name" value="HOMOLOGY TO DEATH-ON-CURING PROTEIN OF PHAGE P1"/>
    <property type="match status" value="1"/>
</dbReference>
<protein>
    <submittedName>
        <fullName evidence="2">Type II toxin-antitoxin system death-on-curing family toxin</fullName>
    </submittedName>
</protein>
<dbReference type="InterPro" id="IPR006440">
    <property type="entry name" value="Doc"/>
</dbReference>
<accession>A0A932A6D7</accession>
<feature type="domain" description="Fido" evidence="1">
    <location>
        <begin position="5"/>
        <end position="136"/>
    </location>
</feature>
<dbReference type="PANTHER" id="PTHR39426">
    <property type="entry name" value="HOMOLOGY TO DEATH-ON-CURING PROTEIN OF PHAGE P1"/>
    <property type="match status" value="1"/>
</dbReference>
<dbReference type="GO" id="GO:0016301">
    <property type="term" value="F:kinase activity"/>
    <property type="evidence" value="ECO:0007669"/>
    <property type="project" value="InterPro"/>
</dbReference>
<dbReference type="InterPro" id="IPR003812">
    <property type="entry name" value="Fido"/>
</dbReference>
<dbReference type="PROSITE" id="PS51459">
    <property type="entry name" value="FIDO"/>
    <property type="match status" value="1"/>
</dbReference>
<dbReference type="Gene3D" id="1.20.120.1870">
    <property type="entry name" value="Fic/DOC protein, Fido domain"/>
    <property type="match status" value="1"/>
</dbReference>
<dbReference type="InterPro" id="IPR053737">
    <property type="entry name" value="Type_II_TA_Toxin"/>
</dbReference>
<evidence type="ECO:0000259" key="1">
    <source>
        <dbReference type="PROSITE" id="PS51459"/>
    </source>
</evidence>
<sequence>MAFPLTAAYIEALHDDGIAMFFPGIEPVGRRDVRDRNLLESAPKQPFQAAFGVEFYPTIHDKAACLFFSICTGHIFANGNKRTAVLALDQFLLANEIYLTLSNDQIRELAEDTARYNIRREDQRAVRARISQLIRENSIPFRTAFRSNPKLNRRLHRVKRAVRVANQP</sequence>
<gene>
    <name evidence="2" type="ORF">HYX28_00590</name>
</gene>
<reference evidence="2" key="1">
    <citation type="submission" date="2020-07" db="EMBL/GenBank/DDBJ databases">
        <title>Huge and variable diversity of episymbiotic CPR bacteria and DPANN archaea in groundwater ecosystems.</title>
        <authorList>
            <person name="He C.Y."/>
            <person name="Keren R."/>
            <person name="Whittaker M."/>
            <person name="Farag I.F."/>
            <person name="Doudna J."/>
            <person name="Cate J.H.D."/>
            <person name="Banfield J.F."/>
        </authorList>
    </citation>
    <scope>NUCLEOTIDE SEQUENCE</scope>
    <source>
        <strain evidence="2">NC_groundwater_580_Pr5_B-0.1um_64_19</strain>
    </source>
</reference>
<proteinExistence type="predicted"/>
<organism evidence="2 3">
    <name type="scientific">Candidatus Korobacter versatilis</name>
    <dbReference type="NCBI Taxonomy" id="658062"/>
    <lineage>
        <taxon>Bacteria</taxon>
        <taxon>Pseudomonadati</taxon>
        <taxon>Acidobacteriota</taxon>
        <taxon>Terriglobia</taxon>
        <taxon>Terriglobales</taxon>
        <taxon>Candidatus Korobacteraceae</taxon>
        <taxon>Candidatus Korobacter</taxon>
    </lineage>
</organism>
<dbReference type="SUPFAM" id="SSF140931">
    <property type="entry name" value="Fic-like"/>
    <property type="match status" value="1"/>
</dbReference>
<dbReference type="NCBIfam" id="TIGR01550">
    <property type="entry name" value="DOC_P1"/>
    <property type="match status" value="1"/>
</dbReference>
<comment type="caution">
    <text evidence="2">The sequence shown here is derived from an EMBL/GenBank/DDBJ whole genome shotgun (WGS) entry which is preliminary data.</text>
</comment>
<evidence type="ECO:0000313" key="2">
    <source>
        <dbReference type="EMBL" id="MBI2677257.1"/>
    </source>
</evidence>